<gene>
    <name evidence="7" type="ORF">J0H12_00870</name>
</gene>
<dbReference type="NCBIfam" id="NF007739">
    <property type="entry name" value="PRK10419.1"/>
    <property type="match status" value="2"/>
</dbReference>
<keyword evidence="5 7" id="KW-0067">ATP-binding</keyword>
<keyword evidence="4" id="KW-0547">Nucleotide-binding</keyword>
<comment type="similarity">
    <text evidence="2">Belongs to the ABC transporter superfamily.</text>
</comment>
<dbReference type="PANTHER" id="PTHR43776:SF7">
    <property type="entry name" value="D,D-DIPEPTIDE TRANSPORT ATP-BINDING PROTEIN DDPF-RELATED"/>
    <property type="match status" value="1"/>
</dbReference>
<evidence type="ECO:0000259" key="6">
    <source>
        <dbReference type="PROSITE" id="PS50893"/>
    </source>
</evidence>
<dbReference type="PROSITE" id="PS00211">
    <property type="entry name" value="ABC_TRANSPORTER_1"/>
    <property type="match status" value="2"/>
</dbReference>
<sequence length="527" mass="59330">MSLPLLSIKDLWVRFGRFDAVKGVSFDLRGGETMALVGESGSGKSVTALSILKLLPYPQASHPQGEIHFKGENLLEKADENLRKIRGNEISFIFQEPMTSLNPLHTVEKQIGEVLTLHRNFKKSQIREKVIELLELVGFTDAFDRLESYPHQLSGGQRQRVMIAMALATEPSLLIADEPTTALDVTTQAQILDLLKVLQKKLKMALLLITHDLSIVKKMAKNVVIMQKGECVEAGLTENVFENPQHPYTQQLLNSEPRGIPEELDPEASLILEAKNLSVKFARKSALFSPKTYFEAVKDVSFQVRQGETLGIVGESGSGKTTLAFALLRLQESSGEILLQGNPIHRLKNKELRELRHKIQVVFQDPFGSLSPRMTIAEIIGEGLKIHHPQLTFEQREELIVESLKDVSLDPETRNRYPHEFSGGQRQRVAIARALILKPQILILDEPTSALDRAIQVEVLEILRDLQEKHHLAYIFISHDLKVIRAISHHVLVMRHGSIVEFGPTQVVYEKPQHPYTKVLFKAAFDL</sequence>
<dbReference type="Pfam" id="PF00005">
    <property type="entry name" value="ABC_tran"/>
    <property type="match status" value="2"/>
</dbReference>
<evidence type="ECO:0000313" key="7">
    <source>
        <dbReference type="EMBL" id="MBN9412466.1"/>
    </source>
</evidence>
<dbReference type="PANTHER" id="PTHR43776">
    <property type="entry name" value="TRANSPORT ATP-BINDING PROTEIN"/>
    <property type="match status" value="1"/>
</dbReference>
<reference evidence="7" key="1">
    <citation type="submission" date="2021-02" db="EMBL/GenBank/DDBJ databases">
        <title>Thiocyanate and organic carbon inputs drive convergent selection for specific autotrophic Afipia and Thiobacillus strains within complex microbiomes.</title>
        <authorList>
            <person name="Huddy R.J."/>
            <person name="Sachdeva R."/>
            <person name="Kadzinga F."/>
            <person name="Kantor R.S."/>
            <person name="Harrison S.T.L."/>
            <person name="Banfield J.F."/>
        </authorList>
    </citation>
    <scope>NUCLEOTIDE SEQUENCE</scope>
    <source>
        <strain evidence="7">SCN18_10_11_15_R4_P_38_20</strain>
    </source>
</reference>
<dbReference type="Gene3D" id="3.40.50.300">
    <property type="entry name" value="P-loop containing nucleotide triphosphate hydrolases"/>
    <property type="match status" value="2"/>
</dbReference>
<dbReference type="GO" id="GO:0015833">
    <property type="term" value="P:peptide transport"/>
    <property type="evidence" value="ECO:0007669"/>
    <property type="project" value="InterPro"/>
</dbReference>
<comment type="caution">
    <text evidence="7">The sequence shown here is derived from an EMBL/GenBank/DDBJ whole genome shotgun (WGS) entry which is preliminary data.</text>
</comment>
<keyword evidence="3" id="KW-0813">Transport</keyword>
<evidence type="ECO:0000256" key="2">
    <source>
        <dbReference type="ARBA" id="ARBA00005417"/>
    </source>
</evidence>
<evidence type="ECO:0000256" key="1">
    <source>
        <dbReference type="ARBA" id="ARBA00004417"/>
    </source>
</evidence>
<dbReference type="GO" id="GO:0005524">
    <property type="term" value="F:ATP binding"/>
    <property type="evidence" value="ECO:0007669"/>
    <property type="project" value="UniProtKB-KW"/>
</dbReference>
<feature type="domain" description="ABC transporter" evidence="6">
    <location>
        <begin position="272"/>
        <end position="521"/>
    </location>
</feature>
<dbReference type="CDD" id="cd03257">
    <property type="entry name" value="ABC_NikE_OppD_transporters"/>
    <property type="match status" value="2"/>
</dbReference>
<evidence type="ECO:0000256" key="5">
    <source>
        <dbReference type="ARBA" id="ARBA00022840"/>
    </source>
</evidence>
<evidence type="ECO:0000256" key="4">
    <source>
        <dbReference type="ARBA" id="ARBA00022741"/>
    </source>
</evidence>
<dbReference type="GO" id="GO:0016887">
    <property type="term" value="F:ATP hydrolysis activity"/>
    <property type="evidence" value="ECO:0007669"/>
    <property type="project" value="InterPro"/>
</dbReference>
<dbReference type="AlphaFoldDB" id="A0A8J7TSL0"/>
<dbReference type="Proteomes" id="UP000664414">
    <property type="component" value="Unassembled WGS sequence"/>
</dbReference>
<dbReference type="NCBIfam" id="NF008453">
    <property type="entry name" value="PRK11308.1"/>
    <property type="match status" value="2"/>
</dbReference>
<protein>
    <submittedName>
        <fullName evidence="7">ABC transporter ATP-binding protein</fullName>
    </submittedName>
</protein>
<comment type="subcellular location">
    <subcellularLocation>
        <location evidence="1">Cell inner membrane</location>
        <topology evidence="1">Peripheral membrane protein</topology>
    </subcellularLocation>
</comment>
<dbReference type="GO" id="GO:0055085">
    <property type="term" value="P:transmembrane transport"/>
    <property type="evidence" value="ECO:0007669"/>
    <property type="project" value="UniProtKB-ARBA"/>
</dbReference>
<dbReference type="InterPro" id="IPR003439">
    <property type="entry name" value="ABC_transporter-like_ATP-bd"/>
</dbReference>
<dbReference type="EMBL" id="JAFKGL010000010">
    <property type="protein sequence ID" value="MBN9412466.1"/>
    <property type="molecule type" value="Genomic_DNA"/>
</dbReference>
<dbReference type="InterPro" id="IPR013563">
    <property type="entry name" value="Oligopep_ABC_C"/>
</dbReference>
<dbReference type="InterPro" id="IPR050319">
    <property type="entry name" value="ABC_transp_ATP-bind"/>
</dbReference>
<name>A0A8J7TSL0_9PROT</name>
<organism evidence="7 8">
    <name type="scientific">Candidatus Paracaedimonas acanthamoebae</name>
    <dbReference type="NCBI Taxonomy" id="244581"/>
    <lineage>
        <taxon>Bacteria</taxon>
        <taxon>Pseudomonadati</taxon>
        <taxon>Pseudomonadota</taxon>
        <taxon>Alphaproteobacteria</taxon>
        <taxon>Holosporales</taxon>
        <taxon>Caedimonadaceae</taxon>
        <taxon>Candidatus Paracaedimonas</taxon>
    </lineage>
</organism>
<dbReference type="SUPFAM" id="SSF52540">
    <property type="entry name" value="P-loop containing nucleoside triphosphate hydrolases"/>
    <property type="match status" value="2"/>
</dbReference>
<accession>A0A8J7TSL0</accession>
<dbReference type="GO" id="GO:0005886">
    <property type="term" value="C:plasma membrane"/>
    <property type="evidence" value="ECO:0007669"/>
    <property type="project" value="UniProtKB-SubCell"/>
</dbReference>
<proteinExistence type="inferred from homology"/>
<dbReference type="PROSITE" id="PS50893">
    <property type="entry name" value="ABC_TRANSPORTER_2"/>
    <property type="match status" value="2"/>
</dbReference>
<dbReference type="InterPro" id="IPR017871">
    <property type="entry name" value="ABC_transporter-like_CS"/>
</dbReference>
<dbReference type="SMART" id="SM00382">
    <property type="entry name" value="AAA"/>
    <property type="match status" value="2"/>
</dbReference>
<dbReference type="InterPro" id="IPR027417">
    <property type="entry name" value="P-loop_NTPase"/>
</dbReference>
<feature type="domain" description="ABC transporter" evidence="6">
    <location>
        <begin position="6"/>
        <end position="253"/>
    </location>
</feature>
<evidence type="ECO:0000256" key="3">
    <source>
        <dbReference type="ARBA" id="ARBA00022448"/>
    </source>
</evidence>
<dbReference type="FunFam" id="3.40.50.300:FF:000016">
    <property type="entry name" value="Oligopeptide ABC transporter ATP-binding component"/>
    <property type="match status" value="2"/>
</dbReference>
<evidence type="ECO:0000313" key="8">
    <source>
        <dbReference type="Proteomes" id="UP000664414"/>
    </source>
</evidence>
<dbReference type="InterPro" id="IPR003593">
    <property type="entry name" value="AAA+_ATPase"/>
</dbReference>
<dbReference type="Pfam" id="PF08352">
    <property type="entry name" value="oligo_HPY"/>
    <property type="match status" value="2"/>
</dbReference>